<keyword evidence="7" id="KW-1185">Reference proteome</keyword>
<comment type="caution">
    <text evidence="6">The sequence shown here is derived from an EMBL/GenBank/DDBJ whole genome shotgun (WGS) entry which is preliminary data.</text>
</comment>
<proteinExistence type="predicted"/>
<sequence>MDEDLSDTFTDEYMVPSLPRIDSASESGDFDDAHSNDDPEEARYRLKLSRHSTDLEHAYDLSPPPPANTDRRAESIAERLFSVDHLNVILKDNGQLQRFTTFLMRYRAHCVPTLVRYLDSQKALKAIQYANALADQITQHPSWPSKASAASLDPGFEQLSQRSLDELVAEALPAYVTFNVVDVVTELLNKEIVGRNTPVMRELVHGLAEVYCLSDPTQEGNPIVFASEEFYNATQYGSSFAIGKACRFLHGPKTDKRAIERMDQAVQAQQEVAETMVQYRQDGTPFLALVMVSPLKDNKGAVRYFIGARIDVTQLIEGGKTMDSFHQLLAGDQSITPNLDPLENRPTLKALRDFGDLLNDEEKGSMRDTETMRVDSRPSTPRMAHSPTQRRFVGIEERISQDGLRSHYTGTMPGVYQNYILVRPYPSLRIIFTSPSLRIPGLCQSKLEDHIGGPEHVRDGLLDALAQGIGVTAKVSWLTRVSRPSTRLEVPDSDDGASIATKDMEIIEGKARWIHCTPLTGSDGKVGVIMIIMVDKQEHANSLPSFSSMPSMRSGGGLVGPVPPHARVKSHNSFRSLDHTPERWQPRSSPTSIANPATPPSRGGTISNPPLRSMGGSRLYADYMKEITEAQKKINSFATRQRENEEQLSELGSMATAVSVKAVNGRERTKKVGGTF</sequence>
<feature type="compositionally biased region" description="Acidic residues" evidence="4">
    <location>
        <begin position="1"/>
        <end position="10"/>
    </location>
</feature>
<feature type="compositionally biased region" description="Basic and acidic residues" evidence="4">
    <location>
        <begin position="31"/>
        <end position="40"/>
    </location>
</feature>
<dbReference type="PANTHER" id="PTHR47429">
    <property type="entry name" value="PROTEIN TWIN LOV 1"/>
    <property type="match status" value="1"/>
</dbReference>
<evidence type="ECO:0000259" key="5">
    <source>
        <dbReference type="PROSITE" id="PS50113"/>
    </source>
</evidence>
<accession>A0ABR3RJC2</accession>
<feature type="region of interest" description="Disordered" evidence="4">
    <location>
        <begin position="572"/>
        <end position="614"/>
    </location>
</feature>
<name>A0ABR3RJC2_9PLEO</name>
<feature type="compositionally biased region" description="Polar residues" evidence="4">
    <location>
        <begin position="586"/>
        <end position="595"/>
    </location>
</feature>
<evidence type="ECO:0000313" key="7">
    <source>
        <dbReference type="Proteomes" id="UP001521222"/>
    </source>
</evidence>
<feature type="domain" description="PAC" evidence="5">
    <location>
        <begin position="270"/>
        <end position="324"/>
    </location>
</feature>
<feature type="region of interest" description="Disordered" evidence="4">
    <location>
        <begin position="1"/>
        <end position="40"/>
    </location>
</feature>
<dbReference type="EMBL" id="JAKIXB020000010">
    <property type="protein sequence ID" value="KAL1604530.1"/>
    <property type="molecule type" value="Genomic_DNA"/>
</dbReference>
<dbReference type="Pfam" id="PF13426">
    <property type="entry name" value="PAS_9"/>
    <property type="match status" value="1"/>
</dbReference>
<dbReference type="NCBIfam" id="TIGR00229">
    <property type="entry name" value="sensory_box"/>
    <property type="match status" value="1"/>
</dbReference>
<feature type="compositionally biased region" description="Basic and acidic residues" evidence="4">
    <location>
        <begin position="364"/>
        <end position="376"/>
    </location>
</feature>
<dbReference type="InterPro" id="IPR000014">
    <property type="entry name" value="PAS"/>
</dbReference>
<reference evidence="6 7" key="1">
    <citation type="submission" date="2024-02" db="EMBL/GenBank/DDBJ databases">
        <title>De novo assembly and annotation of 12 fungi associated with fruit tree decline syndrome in Ontario, Canada.</title>
        <authorList>
            <person name="Sulman M."/>
            <person name="Ellouze W."/>
            <person name="Ilyukhin E."/>
        </authorList>
    </citation>
    <scope>NUCLEOTIDE SEQUENCE [LARGE SCALE GENOMIC DNA]</scope>
    <source>
        <strain evidence="6 7">M97-236</strain>
    </source>
</reference>
<evidence type="ECO:0000256" key="2">
    <source>
        <dbReference type="ARBA" id="ARBA00022643"/>
    </source>
</evidence>
<protein>
    <recommendedName>
        <fullName evidence="5">PAC domain-containing protein</fullName>
    </recommendedName>
</protein>
<dbReference type="Proteomes" id="UP001521222">
    <property type="component" value="Unassembled WGS sequence"/>
</dbReference>
<organism evidence="6 7">
    <name type="scientific">Nothophoma quercina</name>
    <dbReference type="NCBI Taxonomy" id="749835"/>
    <lineage>
        <taxon>Eukaryota</taxon>
        <taxon>Fungi</taxon>
        <taxon>Dikarya</taxon>
        <taxon>Ascomycota</taxon>
        <taxon>Pezizomycotina</taxon>
        <taxon>Dothideomycetes</taxon>
        <taxon>Pleosporomycetidae</taxon>
        <taxon>Pleosporales</taxon>
        <taxon>Pleosporineae</taxon>
        <taxon>Didymellaceae</taxon>
        <taxon>Nothophoma</taxon>
    </lineage>
</organism>
<evidence type="ECO:0000313" key="6">
    <source>
        <dbReference type="EMBL" id="KAL1604530.1"/>
    </source>
</evidence>
<evidence type="ECO:0000256" key="4">
    <source>
        <dbReference type="SAM" id="MobiDB-lite"/>
    </source>
</evidence>
<evidence type="ECO:0000256" key="3">
    <source>
        <dbReference type="ARBA" id="ARBA00022991"/>
    </source>
</evidence>
<keyword evidence="1" id="KW-0285">Flavoprotein</keyword>
<feature type="region of interest" description="Disordered" evidence="4">
    <location>
        <begin position="364"/>
        <end position="388"/>
    </location>
</feature>
<keyword evidence="3" id="KW-0157">Chromophore</keyword>
<evidence type="ECO:0000256" key="1">
    <source>
        <dbReference type="ARBA" id="ARBA00022630"/>
    </source>
</evidence>
<keyword evidence="2" id="KW-0288">FMN</keyword>
<feature type="compositionally biased region" description="Basic and acidic residues" evidence="4">
    <location>
        <begin position="576"/>
        <end position="585"/>
    </location>
</feature>
<dbReference type="Gene3D" id="3.30.450.20">
    <property type="entry name" value="PAS domain"/>
    <property type="match status" value="1"/>
</dbReference>
<dbReference type="InterPro" id="IPR035965">
    <property type="entry name" value="PAS-like_dom_sf"/>
</dbReference>
<dbReference type="InterPro" id="IPR000700">
    <property type="entry name" value="PAS-assoc_C"/>
</dbReference>
<dbReference type="SUPFAM" id="SSF55785">
    <property type="entry name" value="PYP-like sensor domain (PAS domain)"/>
    <property type="match status" value="1"/>
</dbReference>
<dbReference type="PANTHER" id="PTHR47429:SF9">
    <property type="entry name" value="PAS DOMAIN-CONTAINING PROTEIN"/>
    <property type="match status" value="1"/>
</dbReference>
<dbReference type="PROSITE" id="PS50113">
    <property type="entry name" value="PAC"/>
    <property type="match status" value="1"/>
</dbReference>
<gene>
    <name evidence="6" type="ORF">SLS59_003725</name>
</gene>